<evidence type="ECO:0000256" key="1">
    <source>
        <dbReference type="ARBA" id="ARBA00011073"/>
    </source>
</evidence>
<proteinExistence type="inferred from homology"/>
<dbReference type="PRINTS" id="PR00723">
    <property type="entry name" value="SUBTILISIN"/>
</dbReference>
<feature type="region of interest" description="Disordered" evidence="6">
    <location>
        <begin position="300"/>
        <end position="325"/>
    </location>
</feature>
<reference evidence="9" key="1">
    <citation type="journal article" date="2019" name="Int. J. Syst. Evol. Microbiol.">
        <title>The Global Catalogue of Microorganisms (GCM) 10K type strain sequencing project: providing services to taxonomists for standard genome sequencing and annotation.</title>
        <authorList>
            <consortium name="The Broad Institute Genomics Platform"/>
            <consortium name="The Broad Institute Genome Sequencing Center for Infectious Disease"/>
            <person name="Wu L."/>
            <person name="Ma J."/>
        </authorList>
    </citation>
    <scope>NUCLEOTIDE SEQUENCE [LARGE SCALE GENOMIC DNA]</scope>
    <source>
        <strain evidence="9">CCUG 54822</strain>
    </source>
</reference>
<dbReference type="InterPro" id="IPR022398">
    <property type="entry name" value="Peptidase_S8_His-AS"/>
</dbReference>
<evidence type="ECO:0000256" key="3">
    <source>
        <dbReference type="ARBA" id="ARBA00022801"/>
    </source>
</evidence>
<feature type="active site" description="Charge relay system" evidence="5">
    <location>
        <position position="138"/>
    </location>
</feature>
<dbReference type="InterPro" id="IPR000209">
    <property type="entry name" value="Peptidase_S8/S53_dom"/>
</dbReference>
<gene>
    <name evidence="8" type="ORF">ACFQ4A_09905</name>
</gene>
<comment type="similarity">
    <text evidence="1 5">Belongs to the peptidase S8 family.</text>
</comment>
<evidence type="ECO:0000256" key="2">
    <source>
        <dbReference type="ARBA" id="ARBA00022670"/>
    </source>
</evidence>
<comment type="caution">
    <text evidence="8">The sequence shown here is derived from an EMBL/GenBank/DDBJ whole genome shotgun (WGS) entry which is preliminary data.</text>
</comment>
<dbReference type="SUPFAM" id="SSF52743">
    <property type="entry name" value="Subtilisin-like"/>
    <property type="match status" value="1"/>
</dbReference>
<dbReference type="GO" id="GO:0016787">
    <property type="term" value="F:hydrolase activity"/>
    <property type="evidence" value="ECO:0007669"/>
    <property type="project" value="UniProtKB-KW"/>
</dbReference>
<dbReference type="Pfam" id="PF00082">
    <property type="entry name" value="Peptidase_S8"/>
    <property type="match status" value="1"/>
</dbReference>
<name>A0ABW3ZUR1_9BACI</name>
<dbReference type="RefSeq" id="WP_382400048.1">
    <property type="nucleotide sequence ID" value="NZ_JBHTNH010000021.1"/>
</dbReference>
<dbReference type="EMBL" id="JBHTNH010000021">
    <property type="protein sequence ID" value="MFD1361968.1"/>
    <property type="molecule type" value="Genomic_DNA"/>
</dbReference>
<dbReference type="CDD" id="cd07487">
    <property type="entry name" value="Peptidases_S8_1"/>
    <property type="match status" value="1"/>
</dbReference>
<sequence length="425" mass="45584">MFNYSASNVSRSPLIDEFLRSELAGPNNRSQSKAFPVLVKFKKGDDSYQKGMKSLQNIVKKYSHCEVKRSLSRFSLQSGKLSAEALEDLCTNCGDVEKVYLDREVNALLDTATDTTRASELQKTVDATGKGVTIAVIDTGVHPSSDLMEPEERIVGFKDFVNDREDPYDDNGHGTHCAGDVASNGHQSDGKYAGPAPEANIAGVKVLDSMGSGSLSDIINGVDWCIENKDEYNIRILSLSLGSPGTEPEGDDPMVQAVNHAWDEGFVVCAAAGNEGPGEKTISSPGISQKVITVGALDEKDTSDRSDDHVAEFSSRGPTIDGHTKPDILAPGVNIVSLSASNAYRDEMLKNDQLGDHYIQMSGTSMATPICAGVCAQMLELNGDLEPDEVKNQVLERARDMGLEANTQGKGSLDAVGNSDECDRQ</sequence>
<feature type="active site" description="Charge relay system" evidence="5">
    <location>
        <position position="173"/>
    </location>
</feature>
<evidence type="ECO:0000313" key="8">
    <source>
        <dbReference type="EMBL" id="MFD1361968.1"/>
    </source>
</evidence>
<dbReference type="Proteomes" id="UP001597178">
    <property type="component" value="Unassembled WGS sequence"/>
</dbReference>
<keyword evidence="4 5" id="KW-0720">Serine protease</keyword>
<dbReference type="InterPro" id="IPR050131">
    <property type="entry name" value="Peptidase_S8_subtilisin-like"/>
</dbReference>
<dbReference type="PANTHER" id="PTHR43806:SF65">
    <property type="entry name" value="SERINE PROTEASE APRX"/>
    <property type="match status" value="1"/>
</dbReference>
<dbReference type="InterPro" id="IPR036852">
    <property type="entry name" value="Peptidase_S8/S53_dom_sf"/>
</dbReference>
<feature type="region of interest" description="Disordered" evidence="6">
    <location>
        <begin position="401"/>
        <end position="425"/>
    </location>
</feature>
<dbReference type="EC" id="3.4.-.-" evidence="8"/>
<evidence type="ECO:0000256" key="6">
    <source>
        <dbReference type="SAM" id="MobiDB-lite"/>
    </source>
</evidence>
<evidence type="ECO:0000256" key="4">
    <source>
        <dbReference type="ARBA" id="ARBA00022825"/>
    </source>
</evidence>
<feature type="compositionally biased region" description="Basic and acidic residues" evidence="6">
    <location>
        <begin position="300"/>
        <end position="311"/>
    </location>
</feature>
<evidence type="ECO:0000313" key="9">
    <source>
        <dbReference type="Proteomes" id="UP001597178"/>
    </source>
</evidence>
<dbReference type="InterPro" id="IPR023828">
    <property type="entry name" value="Peptidase_S8_Ser-AS"/>
</dbReference>
<organism evidence="8 9">
    <name type="scientific">Lentibacillus salinarum</name>
    <dbReference type="NCBI Taxonomy" id="446820"/>
    <lineage>
        <taxon>Bacteria</taxon>
        <taxon>Bacillati</taxon>
        <taxon>Bacillota</taxon>
        <taxon>Bacilli</taxon>
        <taxon>Bacillales</taxon>
        <taxon>Bacillaceae</taxon>
        <taxon>Lentibacillus</taxon>
    </lineage>
</organism>
<dbReference type="Gene3D" id="3.40.50.200">
    <property type="entry name" value="Peptidase S8/S53 domain"/>
    <property type="match status" value="1"/>
</dbReference>
<feature type="active site" description="Charge relay system" evidence="5">
    <location>
        <position position="365"/>
    </location>
</feature>
<evidence type="ECO:0000256" key="5">
    <source>
        <dbReference type="PROSITE-ProRule" id="PRU01240"/>
    </source>
</evidence>
<dbReference type="PROSITE" id="PS51892">
    <property type="entry name" value="SUBTILASE"/>
    <property type="match status" value="1"/>
</dbReference>
<keyword evidence="9" id="KW-1185">Reference proteome</keyword>
<accession>A0ABW3ZUR1</accession>
<feature type="domain" description="Peptidase S8/S53" evidence="7">
    <location>
        <begin position="129"/>
        <end position="411"/>
    </location>
</feature>
<keyword evidence="2 5" id="KW-0645">Protease</keyword>
<dbReference type="InterPro" id="IPR015500">
    <property type="entry name" value="Peptidase_S8_subtilisin-rel"/>
</dbReference>
<dbReference type="PANTHER" id="PTHR43806">
    <property type="entry name" value="PEPTIDASE S8"/>
    <property type="match status" value="1"/>
</dbReference>
<evidence type="ECO:0000259" key="7">
    <source>
        <dbReference type="Pfam" id="PF00082"/>
    </source>
</evidence>
<dbReference type="PROSITE" id="PS00138">
    <property type="entry name" value="SUBTILASE_SER"/>
    <property type="match status" value="1"/>
</dbReference>
<keyword evidence="3 5" id="KW-0378">Hydrolase</keyword>
<dbReference type="PROSITE" id="PS00137">
    <property type="entry name" value="SUBTILASE_HIS"/>
    <property type="match status" value="1"/>
</dbReference>
<protein>
    <submittedName>
        <fullName evidence="8">S8 family peptidase</fullName>
        <ecNumber evidence="8">3.4.-.-</ecNumber>
    </submittedName>
</protein>